<sequence>MKTIPALLAGLALMFGAGTALADPGHDHGHDRGRGHGRHDSRHDYRHDDRGHWHGSREVRYYGPPPRYHHPHRWARGERYYGPTYVVRDYGYYRLRPPPHGYHWVRDDRNYLLVSLGSGVILDMAFR</sequence>
<dbReference type="AlphaFoldDB" id="A0A4R0YKL0"/>
<dbReference type="Pfam" id="PF11776">
    <property type="entry name" value="RcnB"/>
    <property type="match status" value="1"/>
</dbReference>
<keyword evidence="3" id="KW-0812">Transmembrane</keyword>
<evidence type="ECO:0000256" key="1">
    <source>
        <dbReference type="SAM" id="MobiDB-lite"/>
    </source>
</evidence>
<reference evidence="3 4" key="1">
    <citation type="submission" date="2019-02" db="EMBL/GenBank/DDBJ databases">
        <title>Dyella amyloliquefaciens sp. nov., isolated from forest soil.</title>
        <authorList>
            <person name="Gao Z.-H."/>
            <person name="Qiu L.-H."/>
        </authorList>
    </citation>
    <scope>NUCLEOTIDE SEQUENCE [LARGE SCALE GENOMIC DNA]</scope>
    <source>
        <strain evidence="3 4">KACC 12747</strain>
    </source>
</reference>
<dbReference type="Proteomes" id="UP000291822">
    <property type="component" value="Unassembled WGS sequence"/>
</dbReference>
<proteinExistence type="predicted"/>
<keyword evidence="4" id="KW-1185">Reference proteome</keyword>
<comment type="caution">
    <text evidence="3">The sequence shown here is derived from an EMBL/GenBank/DDBJ whole genome shotgun (WGS) entry which is preliminary data.</text>
</comment>
<evidence type="ECO:0000313" key="3">
    <source>
        <dbReference type="EMBL" id="TCI06001.1"/>
    </source>
</evidence>
<dbReference type="RefSeq" id="WP_131152820.1">
    <property type="nucleotide sequence ID" value="NZ_SJTG01000008.1"/>
</dbReference>
<feature type="compositionally biased region" description="Basic and acidic residues" evidence="1">
    <location>
        <begin position="24"/>
        <end position="34"/>
    </location>
</feature>
<dbReference type="Gene3D" id="3.10.450.160">
    <property type="entry name" value="inner membrane protein cigr"/>
    <property type="match status" value="1"/>
</dbReference>
<organism evidence="3 4">
    <name type="scientific">Dyella soli</name>
    <dbReference type="NCBI Taxonomy" id="522319"/>
    <lineage>
        <taxon>Bacteria</taxon>
        <taxon>Pseudomonadati</taxon>
        <taxon>Pseudomonadota</taxon>
        <taxon>Gammaproteobacteria</taxon>
        <taxon>Lysobacterales</taxon>
        <taxon>Rhodanobacteraceae</taxon>
        <taxon>Dyella</taxon>
    </lineage>
</organism>
<accession>A0A4R0YKL0</accession>
<evidence type="ECO:0000313" key="4">
    <source>
        <dbReference type="Proteomes" id="UP000291822"/>
    </source>
</evidence>
<protein>
    <submittedName>
        <fullName evidence="3">Transmembrane signal peptide protein</fullName>
    </submittedName>
</protein>
<dbReference type="InterPro" id="IPR024572">
    <property type="entry name" value="RcnB"/>
</dbReference>
<feature type="signal peptide" evidence="2">
    <location>
        <begin position="1"/>
        <end position="22"/>
    </location>
</feature>
<keyword evidence="3" id="KW-0472">Membrane</keyword>
<dbReference type="EMBL" id="SJTG01000008">
    <property type="protein sequence ID" value="TCI06001.1"/>
    <property type="molecule type" value="Genomic_DNA"/>
</dbReference>
<feature type="region of interest" description="Disordered" evidence="1">
    <location>
        <begin position="24"/>
        <end position="49"/>
    </location>
</feature>
<name>A0A4R0YKL0_9GAMM</name>
<feature type="chain" id="PRO_5020261904" evidence="2">
    <location>
        <begin position="23"/>
        <end position="127"/>
    </location>
</feature>
<evidence type="ECO:0000256" key="2">
    <source>
        <dbReference type="SAM" id="SignalP"/>
    </source>
</evidence>
<keyword evidence="2" id="KW-0732">Signal</keyword>
<gene>
    <name evidence="3" type="ORF">EZM97_36430</name>
</gene>